<dbReference type="InterPro" id="IPR046373">
    <property type="entry name" value="Acyl-CoA_Oxase/DH_mid-dom_sf"/>
</dbReference>
<evidence type="ECO:0000256" key="2">
    <source>
        <dbReference type="ARBA" id="ARBA00005198"/>
    </source>
</evidence>
<name>A0A4Y2WL78_ARAVE</name>
<evidence type="ECO:0000256" key="6">
    <source>
        <dbReference type="ARBA" id="ARBA00022827"/>
    </source>
</evidence>
<dbReference type="InterPro" id="IPR036250">
    <property type="entry name" value="AcylCo_DH-like_C"/>
</dbReference>
<dbReference type="InterPro" id="IPR009100">
    <property type="entry name" value="AcylCoA_DH/oxidase_NM_dom_sf"/>
</dbReference>
<proteinExistence type="inferred from homology"/>
<dbReference type="PANTHER" id="PTHR43884">
    <property type="entry name" value="ACYL-COA DEHYDROGENASE"/>
    <property type="match status" value="1"/>
</dbReference>
<evidence type="ECO:0000256" key="1">
    <source>
        <dbReference type="ARBA" id="ARBA00001974"/>
    </source>
</evidence>
<evidence type="ECO:0000313" key="18">
    <source>
        <dbReference type="EMBL" id="GBO37801.1"/>
    </source>
</evidence>
<dbReference type="PROSITE" id="PS00072">
    <property type="entry name" value="ACYL_COA_DH_1"/>
    <property type="match status" value="1"/>
</dbReference>
<dbReference type="FunFam" id="2.40.110.10:FF:000001">
    <property type="entry name" value="Acyl-CoA dehydrogenase, mitochondrial"/>
    <property type="match status" value="1"/>
</dbReference>
<dbReference type="InterPro" id="IPR009075">
    <property type="entry name" value="AcylCo_DH/oxidase_C"/>
</dbReference>
<evidence type="ECO:0000256" key="3">
    <source>
        <dbReference type="ARBA" id="ARBA00009347"/>
    </source>
</evidence>
<evidence type="ECO:0000256" key="14">
    <source>
        <dbReference type="RuleBase" id="RU362125"/>
    </source>
</evidence>
<feature type="domain" description="Acyl-CoA oxidase/dehydrogenase middle" evidence="16">
    <location>
        <begin position="81"/>
        <end position="176"/>
    </location>
</feature>
<sequence>IKKLGELGLLAITVPEKDGGAGLDYLAYAIAMEEISRGCASCGVVMSVNNSLYLGALQKFGSAPLKEKYMKPFINGDRVGCFALSEPGNGSDAGAASTLAVLDGDSWVLNGTKAWITNGYEAEATVVFATTDKAKKHKGISCFLVPKPTKGLTLGKKEDKLGIKGSSTCNLIFEECRIPKENVVGQLGDGFKIAMTTLDAGRIGIAGQAIGIAQAALDCAIHYAAQRQAFGSPILNLQTIQMKLADMELRVESARLLAWKAAMLKDAGQNFTKEAALAKLAASEAATFVSHQVIK</sequence>
<organism evidence="18 19">
    <name type="scientific">Araneus ventricosus</name>
    <name type="common">Orbweaver spider</name>
    <name type="synonym">Epeira ventricosa</name>
    <dbReference type="NCBI Taxonomy" id="182803"/>
    <lineage>
        <taxon>Eukaryota</taxon>
        <taxon>Metazoa</taxon>
        <taxon>Ecdysozoa</taxon>
        <taxon>Arthropoda</taxon>
        <taxon>Chelicerata</taxon>
        <taxon>Arachnida</taxon>
        <taxon>Araneae</taxon>
        <taxon>Araneomorphae</taxon>
        <taxon>Entelegynae</taxon>
        <taxon>Araneoidea</taxon>
        <taxon>Araneidae</taxon>
        <taxon>Araneus</taxon>
    </lineage>
</organism>
<feature type="domain" description="Acyl-CoA dehydrogenase/oxidase C-terminal" evidence="15">
    <location>
        <begin position="188"/>
        <end position="293"/>
    </location>
</feature>
<dbReference type="FunFam" id="1.20.140.10:FF:000004">
    <property type="entry name" value="Acyl-CoA dehydrogenase FadE25"/>
    <property type="match status" value="1"/>
</dbReference>
<evidence type="ECO:0000259" key="16">
    <source>
        <dbReference type="Pfam" id="PF02770"/>
    </source>
</evidence>
<comment type="caution">
    <text evidence="18">The sequence shown here is derived from an EMBL/GenBank/DDBJ whole genome shotgun (WGS) entry which is preliminary data.</text>
</comment>
<dbReference type="SUPFAM" id="SSF56645">
    <property type="entry name" value="Acyl-CoA dehydrogenase NM domain-like"/>
    <property type="match status" value="1"/>
</dbReference>
<comment type="catalytic activity">
    <reaction evidence="11">
        <text>pentanoyl-CoA + oxidized [electron-transfer flavoprotein] + H(+) = (2E)-pentenoyl-CoA + reduced [electron-transfer flavoprotein]</text>
        <dbReference type="Rhea" id="RHEA:43456"/>
        <dbReference type="Rhea" id="RHEA-COMP:10685"/>
        <dbReference type="Rhea" id="RHEA-COMP:10686"/>
        <dbReference type="ChEBI" id="CHEBI:15378"/>
        <dbReference type="ChEBI" id="CHEBI:57389"/>
        <dbReference type="ChEBI" id="CHEBI:57692"/>
        <dbReference type="ChEBI" id="CHEBI:58307"/>
        <dbReference type="ChEBI" id="CHEBI:86160"/>
    </reaction>
    <physiologicalReaction direction="left-to-right" evidence="11">
        <dbReference type="Rhea" id="RHEA:43457"/>
    </physiologicalReaction>
</comment>
<dbReference type="Gene3D" id="1.20.140.10">
    <property type="entry name" value="Butyryl-CoA Dehydrogenase, subunit A, domain 3"/>
    <property type="match status" value="1"/>
</dbReference>
<evidence type="ECO:0000256" key="7">
    <source>
        <dbReference type="ARBA" id="ARBA00023002"/>
    </source>
</evidence>
<dbReference type="Gene3D" id="2.40.110.10">
    <property type="entry name" value="Butyryl-CoA Dehydrogenase, subunit A, domain 2"/>
    <property type="match status" value="1"/>
</dbReference>
<dbReference type="EC" id="1.3.8.1" evidence="4"/>
<dbReference type="GO" id="GO:0005739">
    <property type="term" value="C:mitochondrion"/>
    <property type="evidence" value="ECO:0007669"/>
    <property type="project" value="TreeGrafter"/>
</dbReference>
<dbReference type="GO" id="GO:0016937">
    <property type="term" value="F:short-chain fatty acyl-CoA dehydrogenase activity"/>
    <property type="evidence" value="ECO:0007669"/>
    <property type="project" value="UniProtKB-EC"/>
</dbReference>
<feature type="non-terminal residue" evidence="18">
    <location>
        <position position="1"/>
    </location>
</feature>
<keyword evidence="6 14" id="KW-0274">FAD</keyword>
<dbReference type="GO" id="GO:0033539">
    <property type="term" value="P:fatty acid beta-oxidation using acyl-CoA dehydrogenase"/>
    <property type="evidence" value="ECO:0007669"/>
    <property type="project" value="TreeGrafter"/>
</dbReference>
<evidence type="ECO:0000256" key="5">
    <source>
        <dbReference type="ARBA" id="ARBA00022630"/>
    </source>
</evidence>
<reference evidence="18 19" key="1">
    <citation type="journal article" date="2019" name="Sci. Rep.">
        <title>Orb-weaving spider Araneus ventricosus genome elucidates the spidroin gene catalogue.</title>
        <authorList>
            <person name="Kono N."/>
            <person name="Nakamura H."/>
            <person name="Ohtoshi R."/>
            <person name="Moran D.A.P."/>
            <person name="Shinohara A."/>
            <person name="Yoshida Y."/>
            <person name="Fujiwara M."/>
            <person name="Mori M."/>
            <person name="Tomita M."/>
            <person name="Arakawa K."/>
        </authorList>
    </citation>
    <scope>NUCLEOTIDE SEQUENCE [LARGE SCALE GENOMIC DNA]</scope>
</reference>
<dbReference type="AlphaFoldDB" id="A0A4Y2WL78"/>
<dbReference type="SUPFAM" id="SSF47203">
    <property type="entry name" value="Acyl-CoA dehydrogenase C-terminal domain-like"/>
    <property type="match status" value="1"/>
</dbReference>
<accession>A0A4Y2WL78</accession>
<evidence type="ECO:0000256" key="8">
    <source>
        <dbReference type="ARBA" id="ARBA00031895"/>
    </source>
</evidence>
<comment type="catalytic activity">
    <reaction evidence="13">
        <text>butanoyl-CoA + oxidized [electron-transfer flavoprotein] + H(+) = (2E)-butenoyl-CoA + reduced [electron-transfer flavoprotein]</text>
        <dbReference type="Rhea" id="RHEA:24004"/>
        <dbReference type="Rhea" id="RHEA-COMP:10685"/>
        <dbReference type="Rhea" id="RHEA-COMP:10686"/>
        <dbReference type="ChEBI" id="CHEBI:15378"/>
        <dbReference type="ChEBI" id="CHEBI:57332"/>
        <dbReference type="ChEBI" id="CHEBI:57371"/>
        <dbReference type="ChEBI" id="CHEBI:57692"/>
        <dbReference type="ChEBI" id="CHEBI:58307"/>
        <dbReference type="EC" id="1.3.8.1"/>
    </reaction>
    <physiologicalReaction direction="left-to-right" evidence="13">
        <dbReference type="Rhea" id="RHEA:24005"/>
    </physiologicalReaction>
</comment>
<dbReference type="Gene3D" id="1.10.540.10">
    <property type="entry name" value="Acyl-CoA dehydrogenase/oxidase, N-terminal domain"/>
    <property type="match status" value="1"/>
</dbReference>
<evidence type="ECO:0000256" key="9">
    <source>
        <dbReference type="ARBA" id="ARBA00044204"/>
    </source>
</evidence>
<evidence type="ECO:0000256" key="10">
    <source>
        <dbReference type="ARBA" id="ARBA00045387"/>
    </source>
</evidence>
<evidence type="ECO:0000256" key="13">
    <source>
        <dbReference type="ARBA" id="ARBA00050758"/>
    </source>
</evidence>
<gene>
    <name evidence="18" type="primary">Acads</name>
    <name evidence="18" type="ORF">AVEN_230267_1</name>
</gene>
<dbReference type="InterPro" id="IPR013786">
    <property type="entry name" value="AcylCoA_DH/ox_N"/>
</dbReference>
<dbReference type="InterPro" id="IPR006091">
    <property type="entry name" value="Acyl-CoA_Oxase/DH_mid-dom"/>
</dbReference>
<keyword evidence="19" id="KW-1185">Reference proteome</keyword>
<dbReference type="FunFam" id="1.10.540.10:FF:000002">
    <property type="entry name" value="Acyl-CoA dehydrogenase FadE19"/>
    <property type="match status" value="1"/>
</dbReference>
<dbReference type="PANTHER" id="PTHR43884:SF12">
    <property type="entry name" value="ISOVALERYL-COA DEHYDROGENASE, MITOCHONDRIAL-RELATED"/>
    <property type="match status" value="1"/>
</dbReference>
<evidence type="ECO:0000256" key="4">
    <source>
        <dbReference type="ARBA" id="ARBA00012046"/>
    </source>
</evidence>
<comment type="pathway">
    <text evidence="2">Lipid metabolism; mitochondrial fatty acid beta-oxidation.</text>
</comment>
<comment type="similarity">
    <text evidence="3 14">Belongs to the acyl-CoA dehydrogenase family.</text>
</comment>
<comment type="function">
    <text evidence="10">Short-chain specific acyl-CoA dehydrogenase is one of the acyl-CoA dehydrogenases that catalyze the first step of mitochondrial fatty acid beta-oxidation, an aerobic process breaking down fatty acids into acetyl-CoA and allowing the production of energy from fats. The first step of fatty acid beta-oxidation consists in the removal of one hydrogen from C-2 and C-3 of the straight-chain fatty acyl-CoA thioester, resulting in the formation of trans-2-enoyl-CoA. Among the different mitochondrial acyl-CoA dehydrogenases, short-chain specific acyl-CoA dehydrogenase acts specifically on acyl-CoAs with saturated 4 to 6 carbons long primary chains.</text>
</comment>
<evidence type="ECO:0000259" key="17">
    <source>
        <dbReference type="Pfam" id="PF02771"/>
    </source>
</evidence>
<evidence type="ECO:0000256" key="11">
    <source>
        <dbReference type="ARBA" id="ARBA00048499"/>
    </source>
</evidence>
<dbReference type="InterPro" id="IPR037069">
    <property type="entry name" value="AcylCoA_DH/ox_N_sf"/>
</dbReference>
<comment type="cofactor">
    <cofactor evidence="1 14">
        <name>FAD</name>
        <dbReference type="ChEBI" id="CHEBI:57692"/>
    </cofactor>
</comment>
<evidence type="ECO:0000256" key="12">
    <source>
        <dbReference type="ARBA" id="ARBA00049192"/>
    </source>
</evidence>
<dbReference type="GO" id="GO:0046359">
    <property type="term" value="P:butyrate catabolic process"/>
    <property type="evidence" value="ECO:0007669"/>
    <property type="project" value="TreeGrafter"/>
</dbReference>
<evidence type="ECO:0000259" key="15">
    <source>
        <dbReference type="Pfam" id="PF00441"/>
    </source>
</evidence>
<dbReference type="Proteomes" id="UP000499080">
    <property type="component" value="Unassembled WGS sequence"/>
</dbReference>
<dbReference type="EMBL" id="BGPR01062348">
    <property type="protein sequence ID" value="GBO37801.1"/>
    <property type="molecule type" value="Genomic_DNA"/>
</dbReference>
<comment type="catalytic activity">
    <reaction evidence="12">
        <text>hexanoyl-CoA + oxidized [electron-transfer flavoprotein] + H(+) = (2E)-hexenoyl-CoA + reduced [electron-transfer flavoprotein]</text>
        <dbReference type="Rhea" id="RHEA:43464"/>
        <dbReference type="Rhea" id="RHEA-COMP:10685"/>
        <dbReference type="Rhea" id="RHEA-COMP:10686"/>
        <dbReference type="ChEBI" id="CHEBI:15378"/>
        <dbReference type="ChEBI" id="CHEBI:57692"/>
        <dbReference type="ChEBI" id="CHEBI:58307"/>
        <dbReference type="ChEBI" id="CHEBI:62077"/>
        <dbReference type="ChEBI" id="CHEBI:62620"/>
    </reaction>
    <physiologicalReaction direction="left-to-right" evidence="12">
        <dbReference type="Rhea" id="RHEA:43465"/>
    </physiologicalReaction>
</comment>
<keyword evidence="7 14" id="KW-0560">Oxidoreductase</keyword>
<dbReference type="Pfam" id="PF00441">
    <property type="entry name" value="Acyl-CoA_dh_1"/>
    <property type="match status" value="1"/>
</dbReference>
<evidence type="ECO:0000313" key="19">
    <source>
        <dbReference type="Proteomes" id="UP000499080"/>
    </source>
</evidence>
<dbReference type="Pfam" id="PF02771">
    <property type="entry name" value="Acyl-CoA_dh_N"/>
    <property type="match status" value="1"/>
</dbReference>
<dbReference type="InterPro" id="IPR006089">
    <property type="entry name" value="Acyl-CoA_DH_CS"/>
</dbReference>
<feature type="domain" description="Acyl-CoA dehydrogenase/oxidase N-terminal" evidence="17">
    <location>
        <begin position="1"/>
        <end position="77"/>
    </location>
</feature>
<keyword evidence="5 14" id="KW-0285">Flavoprotein</keyword>
<dbReference type="GO" id="GO:0050660">
    <property type="term" value="F:flavin adenine dinucleotide binding"/>
    <property type="evidence" value="ECO:0007669"/>
    <property type="project" value="InterPro"/>
</dbReference>
<dbReference type="Pfam" id="PF02770">
    <property type="entry name" value="Acyl-CoA_dh_M"/>
    <property type="match status" value="1"/>
</dbReference>
<dbReference type="OrthoDB" id="10254877at2759"/>
<protein>
    <recommendedName>
        <fullName evidence="9">Short-chain specific acyl-CoA dehydrogenase, mitochondrial</fullName>
        <ecNumber evidence="4">1.3.8.1</ecNumber>
    </recommendedName>
    <alternativeName>
        <fullName evidence="8">Butyryl-CoA dehydrogenase</fullName>
    </alternativeName>
</protein>